<comment type="caution">
    <text evidence="9">The sequence shown here is derived from an EMBL/GenBank/DDBJ whole genome shotgun (WGS) entry which is preliminary data.</text>
</comment>
<dbReference type="Pfam" id="PF24681">
    <property type="entry name" value="Kelch_KLHDC2_KLHL20_DRC7"/>
    <property type="match status" value="1"/>
</dbReference>
<reference evidence="9" key="1">
    <citation type="submission" date="2021-02" db="EMBL/GenBank/DDBJ databases">
        <authorList>
            <person name="Dougan E. K."/>
            <person name="Rhodes N."/>
            <person name="Thang M."/>
            <person name="Chan C."/>
        </authorList>
    </citation>
    <scope>NUCLEOTIDE SEQUENCE</scope>
</reference>
<evidence type="ECO:0000313" key="10">
    <source>
        <dbReference type="Proteomes" id="UP000604046"/>
    </source>
</evidence>
<evidence type="ECO:0000256" key="2">
    <source>
        <dbReference type="ARBA" id="ARBA00022692"/>
    </source>
</evidence>
<dbReference type="InterPro" id="IPR057244">
    <property type="entry name" value="GAIN_B"/>
</dbReference>
<gene>
    <name evidence="9" type="primary">Atrnl1</name>
    <name evidence="9" type="ORF">SNAT2548_LOCUS6350</name>
</gene>
<evidence type="ECO:0000256" key="1">
    <source>
        <dbReference type="ARBA" id="ARBA00004370"/>
    </source>
</evidence>
<dbReference type="Proteomes" id="UP000604046">
    <property type="component" value="Unassembled WGS sequence"/>
</dbReference>
<feature type="transmembrane region" description="Helical" evidence="7">
    <location>
        <begin position="543"/>
        <end position="563"/>
    </location>
</feature>
<keyword evidence="4 7" id="KW-0472">Membrane</keyword>
<dbReference type="InterPro" id="IPR046338">
    <property type="entry name" value="GAIN_dom_sf"/>
</dbReference>
<feature type="region of interest" description="Disordered" evidence="6">
    <location>
        <begin position="274"/>
        <end position="306"/>
    </location>
</feature>
<accession>A0A812JAN1</accession>
<dbReference type="Pfam" id="PF01825">
    <property type="entry name" value="GPS"/>
    <property type="match status" value="1"/>
</dbReference>
<keyword evidence="3 7" id="KW-1133">Transmembrane helix</keyword>
<evidence type="ECO:0000256" key="6">
    <source>
        <dbReference type="SAM" id="MobiDB-lite"/>
    </source>
</evidence>
<keyword evidence="10" id="KW-1185">Reference proteome</keyword>
<keyword evidence="5" id="KW-1015">Disulfide bond</keyword>
<name>A0A812JAN1_9DINO</name>
<evidence type="ECO:0000256" key="5">
    <source>
        <dbReference type="ARBA" id="ARBA00023157"/>
    </source>
</evidence>
<dbReference type="EMBL" id="CAJNDS010000422">
    <property type="protein sequence ID" value="CAE7204365.1"/>
    <property type="molecule type" value="Genomic_DNA"/>
</dbReference>
<comment type="subcellular location">
    <subcellularLocation>
        <location evidence="1">Membrane</location>
    </subcellularLocation>
</comment>
<keyword evidence="2 7" id="KW-0812">Transmembrane</keyword>
<feature type="transmembrane region" description="Helical" evidence="7">
    <location>
        <begin position="794"/>
        <end position="815"/>
    </location>
</feature>
<dbReference type="PROSITE" id="PS50221">
    <property type="entry name" value="GAIN_B"/>
    <property type="match status" value="1"/>
</dbReference>
<dbReference type="Gene3D" id="2.120.10.80">
    <property type="entry name" value="Kelch-type beta propeller"/>
    <property type="match status" value="1"/>
</dbReference>
<evidence type="ECO:0000256" key="4">
    <source>
        <dbReference type="ARBA" id="ARBA00023136"/>
    </source>
</evidence>
<sequence length="985" mass="106461">MSGDLYFYGVFSNRWTPKSSGPAARYRHSAVIDPTARAMYVFAGMGLGSAGTANTFGDLHRYDVDLDSWTELQGLPGTAGRSRHTAVWDSSSDRMIVFGGVDGMLNKMGDVLEYDRSSESWSFPQVEGPAARDGHVAVWDDATGTMLMCCGVTSDSGESWGDLWSYDGKWAKLSPSGGITARMYASAVWDPQARVMLGFGGRETNETALNSLFLYSASANSWSEYTAEGTPAFLGPGTTAWDPVNSHLYTYGGLEQGPKESLWRLNATHTSITSTATSTAAHTATSTTSSSFSETSSSKSTATTSTEVYPTTITQNAGLLLGDLDTSEEELARQLVAALANSSNSSGILGSTLTQSDLATTQTLALDSLAISDMSRNVTVQSASASVEVPPDVVAQAAAAGGSGLVLLSVSVGLEELGAGLNGSEGGAGNALVSRPVSITFRGPDGQRIPMPSLARPIEVLILGATEGSRCAFWDEDTGTWSSEGLRAVSFRDGELLCQTSHLTVFGAVLETFLLVLRCSTAAQVFSAEGLQNLSKGTWPGHAAAIITFSALFVCLLVLLYALRLDRKRSLSRKQVEAALLVELEVDKQDAADVYAEEGEEEIQAAKVRRSSLCCQAATSVVSPFAWLFSQMFDVPDVTELMNAKVVTINRCISSLHAYKSHADRQSIRAAETPVGHARMRHSNTAGMSVTVEDFVRMDETMDYRSSKSLVAKGFLDSFWCKRVVLLMRAMHPWVTMQFVSLFRSHVVRASLIILKLVSAAAANALFFTSSAVAADADMDCAPPETLGERLLRAAIVGIFSACMGDLIIVLLAMVQRRQVMIRRWTEEAKERQLRSWRRRRHIFWLIWFLNVGMSILYVFGFLANVSQADGDKWIESTGISLLQDLVLKPLCLALLYATVASMVLCCSPSVGEKILNQWALNNKESGNEDLQNVRQNDNQSGNEDLQNDCSQLGSEDFEARPGPHALRPACEGDDTIYAVYIDSV</sequence>
<dbReference type="SUPFAM" id="SSF117281">
    <property type="entry name" value="Kelch motif"/>
    <property type="match status" value="1"/>
</dbReference>
<dbReference type="SMART" id="SM00303">
    <property type="entry name" value="GPS"/>
    <property type="match status" value="1"/>
</dbReference>
<evidence type="ECO:0000256" key="3">
    <source>
        <dbReference type="ARBA" id="ARBA00022989"/>
    </source>
</evidence>
<protein>
    <submittedName>
        <fullName evidence="9">Atrnl1 protein</fullName>
    </submittedName>
</protein>
<dbReference type="PANTHER" id="PTHR23244">
    <property type="entry name" value="KELCH REPEAT DOMAIN"/>
    <property type="match status" value="1"/>
</dbReference>
<dbReference type="OrthoDB" id="440525at2759"/>
<organism evidence="9 10">
    <name type="scientific">Symbiodinium natans</name>
    <dbReference type="NCBI Taxonomy" id="878477"/>
    <lineage>
        <taxon>Eukaryota</taxon>
        <taxon>Sar</taxon>
        <taxon>Alveolata</taxon>
        <taxon>Dinophyceae</taxon>
        <taxon>Suessiales</taxon>
        <taxon>Symbiodiniaceae</taxon>
        <taxon>Symbiodinium</taxon>
    </lineage>
</organism>
<feature type="transmembrane region" description="Helical" evidence="7">
    <location>
        <begin position="886"/>
        <end position="907"/>
    </location>
</feature>
<dbReference type="InterPro" id="IPR000203">
    <property type="entry name" value="GPS"/>
</dbReference>
<feature type="transmembrane region" description="Helical" evidence="7">
    <location>
        <begin position="753"/>
        <end position="774"/>
    </location>
</feature>
<feature type="region of interest" description="Disordered" evidence="6">
    <location>
        <begin position="929"/>
        <end position="948"/>
    </location>
</feature>
<dbReference type="GO" id="GO:0016020">
    <property type="term" value="C:membrane"/>
    <property type="evidence" value="ECO:0007669"/>
    <property type="project" value="UniProtKB-SubCell"/>
</dbReference>
<dbReference type="AlphaFoldDB" id="A0A812JAN1"/>
<evidence type="ECO:0000259" key="8">
    <source>
        <dbReference type="PROSITE" id="PS50221"/>
    </source>
</evidence>
<dbReference type="InterPro" id="IPR015915">
    <property type="entry name" value="Kelch-typ_b-propeller"/>
</dbReference>
<dbReference type="Gene3D" id="2.60.220.50">
    <property type="match status" value="1"/>
</dbReference>
<feature type="transmembrane region" description="Helical" evidence="7">
    <location>
        <begin position="843"/>
        <end position="866"/>
    </location>
</feature>
<proteinExistence type="predicted"/>
<feature type="domain" description="GAIN-B" evidence="8">
    <location>
        <begin position="362"/>
        <end position="517"/>
    </location>
</feature>
<evidence type="ECO:0000256" key="7">
    <source>
        <dbReference type="SAM" id="Phobius"/>
    </source>
</evidence>
<evidence type="ECO:0000313" key="9">
    <source>
        <dbReference type="EMBL" id="CAE7204365.1"/>
    </source>
</evidence>